<dbReference type="InterPro" id="IPR014729">
    <property type="entry name" value="Rossmann-like_a/b/a_fold"/>
</dbReference>
<organism evidence="2 3">
    <name type="scientific">Hymenobacter sedentarius</name>
    <dbReference type="NCBI Taxonomy" id="1411621"/>
    <lineage>
        <taxon>Bacteria</taxon>
        <taxon>Pseudomonadati</taxon>
        <taxon>Bacteroidota</taxon>
        <taxon>Cytophagia</taxon>
        <taxon>Cytophagales</taxon>
        <taxon>Hymenobacteraceae</taxon>
        <taxon>Hymenobacter</taxon>
    </lineage>
</organism>
<dbReference type="SUPFAM" id="SSF52402">
    <property type="entry name" value="Adenine nucleotide alpha hydrolases-like"/>
    <property type="match status" value="2"/>
</dbReference>
<dbReference type="Proteomes" id="UP000059542">
    <property type="component" value="Chromosome"/>
</dbReference>
<protein>
    <recommendedName>
        <fullName evidence="1">UspA domain-containing protein</fullName>
    </recommendedName>
</protein>
<dbReference type="EMBL" id="CP013909">
    <property type="protein sequence ID" value="ALW86724.1"/>
    <property type="molecule type" value="Genomic_DNA"/>
</dbReference>
<dbReference type="AlphaFoldDB" id="A0A0U3SKP5"/>
<evidence type="ECO:0000259" key="1">
    <source>
        <dbReference type="Pfam" id="PF00582"/>
    </source>
</evidence>
<accession>A0A0U3SKP5</accession>
<sequence length="264" mass="28029">MEPAFVVLTDLSSSAEAALLYTTQLARHVNGRVVLLHVYLDPLLELEVSLVPATVQVASRQEIMANMAKRTQQLGVPALIELSDDSLEVAVQHMILRYHPLLLAAWREAPHTAVASQARYPLLLVPETWTGAGLPRRVVVAADEQSFGLTPPALALAPLLQALQAKTTLVHASPGRGPAPLDAALLAVGRTGLFGGLTGSDVYEVPEEAPAPGVLRACAELGAELLVVPARPHTLLGGVFHRSVTAELLRRSPIPVLVLPITEA</sequence>
<dbReference type="Pfam" id="PF00582">
    <property type="entry name" value="Usp"/>
    <property type="match status" value="1"/>
</dbReference>
<evidence type="ECO:0000313" key="2">
    <source>
        <dbReference type="EMBL" id="ALW86724.1"/>
    </source>
</evidence>
<dbReference type="CDD" id="cd00293">
    <property type="entry name" value="USP-like"/>
    <property type="match status" value="1"/>
</dbReference>
<dbReference type="RefSeq" id="WP_068196685.1">
    <property type="nucleotide sequence ID" value="NZ_CP013909.1"/>
</dbReference>
<dbReference type="Gene3D" id="3.40.50.12370">
    <property type="match status" value="1"/>
</dbReference>
<reference evidence="2 3" key="1">
    <citation type="submission" date="2015-12" db="EMBL/GenBank/DDBJ databases">
        <authorList>
            <person name="Shamseldin A."/>
            <person name="Moawad H."/>
            <person name="Abd El-Rahim W.M."/>
            <person name="Sadowsky M.J."/>
        </authorList>
    </citation>
    <scope>NUCLEOTIDE SEQUENCE [LARGE SCALE GENOMIC DNA]</scope>
    <source>
        <strain evidence="2 3">DG5B</strain>
    </source>
</reference>
<dbReference type="OrthoDB" id="871451at2"/>
<proteinExistence type="predicted"/>
<feature type="domain" description="UspA" evidence="1">
    <location>
        <begin position="136"/>
        <end position="260"/>
    </location>
</feature>
<gene>
    <name evidence="2" type="ORF">AUC43_17545</name>
</gene>
<name>A0A0U3SKP5_9BACT</name>
<dbReference type="Gene3D" id="3.40.50.620">
    <property type="entry name" value="HUPs"/>
    <property type="match status" value="1"/>
</dbReference>
<dbReference type="KEGG" id="hyg:AUC43_17545"/>
<evidence type="ECO:0000313" key="3">
    <source>
        <dbReference type="Proteomes" id="UP000059542"/>
    </source>
</evidence>
<dbReference type="InterPro" id="IPR006016">
    <property type="entry name" value="UspA"/>
</dbReference>
<keyword evidence="3" id="KW-1185">Reference proteome</keyword>